<comment type="caution">
    <text evidence="1">The sequence shown here is derived from an EMBL/GenBank/DDBJ whole genome shotgun (WGS) entry which is preliminary data.</text>
</comment>
<name>A0AAV3XGK7_9CYAN</name>
<proteinExistence type="predicted"/>
<gene>
    <name evidence="1" type="ORF">MiSe_43700</name>
</gene>
<accession>A0AAV3XGK7</accession>
<sequence length="50" mass="5853">MNREDAKGAKVREKKKIGNVRVLKRVRQKVEVGKIEQELDSQNSETRFLL</sequence>
<dbReference type="Proteomes" id="UP001050975">
    <property type="component" value="Unassembled WGS sequence"/>
</dbReference>
<organism evidence="1 2">
    <name type="scientific">Microseira wollei NIES-4236</name>
    <dbReference type="NCBI Taxonomy" id="2530354"/>
    <lineage>
        <taxon>Bacteria</taxon>
        <taxon>Bacillati</taxon>
        <taxon>Cyanobacteriota</taxon>
        <taxon>Cyanophyceae</taxon>
        <taxon>Oscillatoriophycideae</taxon>
        <taxon>Aerosakkonematales</taxon>
        <taxon>Aerosakkonemataceae</taxon>
        <taxon>Microseira</taxon>
    </lineage>
</organism>
<evidence type="ECO:0000313" key="1">
    <source>
        <dbReference type="EMBL" id="GET39599.1"/>
    </source>
</evidence>
<dbReference type="RefSeq" id="WP_226585025.1">
    <property type="nucleotide sequence ID" value="NZ_BLAY01000069.1"/>
</dbReference>
<evidence type="ECO:0008006" key="3">
    <source>
        <dbReference type="Google" id="ProtNLM"/>
    </source>
</evidence>
<evidence type="ECO:0000313" key="2">
    <source>
        <dbReference type="Proteomes" id="UP001050975"/>
    </source>
</evidence>
<keyword evidence="2" id="KW-1185">Reference proteome</keyword>
<dbReference type="EMBL" id="BLAY01000069">
    <property type="protein sequence ID" value="GET39599.1"/>
    <property type="molecule type" value="Genomic_DNA"/>
</dbReference>
<dbReference type="AlphaFoldDB" id="A0AAV3XGK7"/>
<protein>
    <recommendedName>
        <fullName evidence="3">Transposase</fullName>
    </recommendedName>
</protein>
<reference evidence="1" key="1">
    <citation type="submission" date="2019-10" db="EMBL/GenBank/DDBJ databases">
        <title>Draft genome sequece of Microseira wollei NIES-4236.</title>
        <authorList>
            <person name="Yamaguchi H."/>
            <person name="Suzuki S."/>
            <person name="Kawachi M."/>
        </authorList>
    </citation>
    <scope>NUCLEOTIDE SEQUENCE</scope>
    <source>
        <strain evidence="1">NIES-4236</strain>
    </source>
</reference>